<reference evidence="2 3" key="1">
    <citation type="journal article" date="2009" name="Virus Genes">
        <title>Morphology and genome of Euproctis pseudoconspersa nucleopolyhedrovirus.</title>
        <authorList>
            <person name="Tang X.D."/>
            <person name="Xiao Q."/>
            <person name="Ma X.C."/>
            <person name="Zhu Z.R."/>
            <person name="Zhang C.X."/>
        </authorList>
    </citation>
    <scope>NUCLEOTIDE SEQUENCE [LARGE SCALE GENOMIC DNA]</scope>
    <source>
        <strain evidence="2 3">Hangzhou</strain>
    </source>
</reference>
<keyword evidence="1" id="KW-0472">Membrane</keyword>
<evidence type="ECO:0000313" key="3">
    <source>
        <dbReference type="Proteomes" id="UP000203846"/>
    </source>
</evidence>
<evidence type="ECO:0000256" key="1">
    <source>
        <dbReference type="SAM" id="Phobius"/>
    </source>
</evidence>
<dbReference type="RefSeq" id="YP_002854712.1">
    <property type="nucleotide sequence ID" value="NC_012639.1"/>
</dbReference>
<name>C3TX10_9ABAC</name>
<keyword evidence="1" id="KW-0812">Transmembrane</keyword>
<keyword evidence="1" id="KW-1133">Transmembrane helix</keyword>
<organism evidence="2 3">
    <name type="scientific">Euproctis pseudoconspersa nucleopolyhedrovirus</name>
    <dbReference type="NCBI Taxonomy" id="307467"/>
    <lineage>
        <taxon>Viruses</taxon>
        <taxon>Viruses incertae sedis</taxon>
        <taxon>Naldaviricetes</taxon>
        <taxon>Lefavirales</taxon>
        <taxon>Baculoviridae</taxon>
        <taxon>Alphabaculovirus</taxon>
        <taxon>Alphabaculovirus eupseudoconspersae</taxon>
    </lineage>
</organism>
<accession>C3TX10</accession>
<proteinExistence type="predicted"/>
<evidence type="ECO:0000313" key="2">
    <source>
        <dbReference type="EMBL" id="ACO53552.1"/>
    </source>
</evidence>
<dbReference type="Proteomes" id="UP000203846">
    <property type="component" value="Segment"/>
</dbReference>
<dbReference type="KEGG" id="vg:7804657"/>
<feature type="transmembrane region" description="Helical" evidence="1">
    <location>
        <begin position="6"/>
        <end position="25"/>
    </location>
</feature>
<dbReference type="InterPro" id="IPR007703">
    <property type="entry name" value="PIF3"/>
</dbReference>
<keyword evidence="3" id="KW-1185">Reference proteome</keyword>
<dbReference type="OrthoDB" id="9997at10239"/>
<dbReference type="GeneID" id="7804657"/>
<protein>
    <submittedName>
        <fullName evidence="2">Pif-3</fullName>
    </submittedName>
</protein>
<sequence length="206" mass="22926">MTNYINTFIGFAVLLISLFVVYLICFRQVLHIINAETAHAVHSAANPIELLFERNGIVDCSHTRLPCVADRQCADNCAVQNAIGTIVCDQGFCVNRDAQVAGQRPDDFKCDATLGLVKVYIASEFVVNQICISTYRDIFDDDGRARPYVCDSGTLNVDLTTRPFTLDDCLCLPGHTKMLFTQTALARSIPVCIPDSVKNIYQKIYY</sequence>
<dbReference type="EMBL" id="FJ227128">
    <property type="protein sequence ID" value="ACO53552.1"/>
    <property type="molecule type" value="Genomic_DNA"/>
</dbReference>
<dbReference type="Pfam" id="PF05006">
    <property type="entry name" value="PIF3"/>
    <property type="match status" value="1"/>
</dbReference>